<dbReference type="STRING" id="338969.Rfer_1935"/>
<dbReference type="HOGENOM" id="CLU_190053_0_0_4"/>
<keyword evidence="1" id="KW-1133">Transmembrane helix</keyword>
<keyword evidence="3" id="KW-1185">Reference proteome</keyword>
<name>Q21X42_ALBFT</name>
<accession>Q21X42</accession>
<protein>
    <recommendedName>
        <fullName evidence="4">Nitrogen fixation protein FixH</fullName>
    </recommendedName>
</protein>
<feature type="transmembrane region" description="Helical" evidence="1">
    <location>
        <begin position="16"/>
        <end position="40"/>
    </location>
</feature>
<evidence type="ECO:0008006" key="4">
    <source>
        <dbReference type="Google" id="ProtNLM"/>
    </source>
</evidence>
<reference evidence="3" key="1">
    <citation type="submission" date="2006-02" db="EMBL/GenBank/DDBJ databases">
        <title>Complete sequence of chromosome of Rhodoferax ferrireducens DSM 15236.</title>
        <authorList>
            <person name="Copeland A."/>
            <person name="Lucas S."/>
            <person name="Lapidus A."/>
            <person name="Barry K."/>
            <person name="Detter J.C."/>
            <person name="Glavina del Rio T."/>
            <person name="Hammon N."/>
            <person name="Israni S."/>
            <person name="Pitluck S."/>
            <person name="Brettin T."/>
            <person name="Bruce D."/>
            <person name="Han C."/>
            <person name="Tapia R."/>
            <person name="Gilna P."/>
            <person name="Kiss H."/>
            <person name="Schmutz J."/>
            <person name="Larimer F."/>
            <person name="Land M."/>
            <person name="Kyrpides N."/>
            <person name="Ivanova N."/>
            <person name="Richardson P."/>
        </authorList>
    </citation>
    <scope>NUCLEOTIDE SEQUENCE [LARGE SCALE GENOMIC DNA]</scope>
    <source>
        <strain evidence="3">ATCC BAA-621 / DSM 15236 / T118</strain>
    </source>
</reference>
<keyword evidence="1" id="KW-0472">Membrane</keyword>
<sequence length="95" mass="10428">MKNDTLKSPEPWWKFGYVWLVVAGPAIVVVAAFVTLYLAVTRPDPVITEDYYRQGIEINKTLGDDAQAASMAPALQARNHAQTGFVTGSKAVHRP</sequence>
<dbReference type="AlphaFoldDB" id="Q21X42"/>
<dbReference type="RefSeq" id="WP_011464229.1">
    <property type="nucleotide sequence ID" value="NC_007908.1"/>
</dbReference>
<proteinExistence type="predicted"/>
<evidence type="ECO:0000313" key="3">
    <source>
        <dbReference type="Proteomes" id="UP000008332"/>
    </source>
</evidence>
<evidence type="ECO:0000256" key="1">
    <source>
        <dbReference type="SAM" id="Phobius"/>
    </source>
</evidence>
<dbReference type="eggNOG" id="COG3198">
    <property type="taxonomic scope" value="Bacteria"/>
</dbReference>
<gene>
    <name evidence="2" type="ordered locus">Rfer_1935</name>
</gene>
<dbReference type="KEGG" id="rfr:Rfer_1935"/>
<dbReference type="EMBL" id="CP000267">
    <property type="protein sequence ID" value="ABD69661.1"/>
    <property type="molecule type" value="Genomic_DNA"/>
</dbReference>
<dbReference type="Pfam" id="PF05751">
    <property type="entry name" value="FixH"/>
    <property type="match status" value="1"/>
</dbReference>
<evidence type="ECO:0000313" key="2">
    <source>
        <dbReference type="EMBL" id="ABD69661.1"/>
    </source>
</evidence>
<dbReference type="OrthoDB" id="5295180at2"/>
<keyword evidence="1" id="KW-0812">Transmembrane</keyword>
<dbReference type="Proteomes" id="UP000008332">
    <property type="component" value="Chromosome"/>
</dbReference>
<organism evidence="2 3">
    <name type="scientific">Albidiferax ferrireducens (strain ATCC BAA-621 / DSM 15236 / T118)</name>
    <name type="common">Rhodoferax ferrireducens</name>
    <dbReference type="NCBI Taxonomy" id="338969"/>
    <lineage>
        <taxon>Bacteria</taxon>
        <taxon>Pseudomonadati</taxon>
        <taxon>Pseudomonadota</taxon>
        <taxon>Betaproteobacteria</taxon>
        <taxon>Burkholderiales</taxon>
        <taxon>Comamonadaceae</taxon>
        <taxon>Rhodoferax</taxon>
    </lineage>
</organism>
<dbReference type="InterPro" id="IPR008620">
    <property type="entry name" value="FixH"/>
</dbReference>